<feature type="binding site" evidence="13">
    <location>
        <position position="253"/>
    </location>
    <ligand>
        <name>sn-glycerol 3-phosphate</name>
        <dbReference type="ChEBI" id="CHEBI:57597"/>
    </ligand>
</feature>
<feature type="binding site" evidence="13">
    <location>
        <position position="48"/>
    </location>
    <ligand>
        <name>NADPH</name>
        <dbReference type="ChEBI" id="CHEBI:57783"/>
    </ligand>
</feature>
<feature type="binding site" evidence="13">
    <location>
        <position position="12"/>
    </location>
    <ligand>
        <name>NADPH</name>
        <dbReference type="ChEBI" id="CHEBI:57783"/>
    </ligand>
</feature>
<feature type="binding site" evidence="13">
    <location>
        <position position="278"/>
    </location>
    <ligand>
        <name>NADPH</name>
        <dbReference type="ChEBI" id="CHEBI:57783"/>
    </ligand>
</feature>
<feature type="binding site" evidence="13">
    <location>
        <position position="254"/>
    </location>
    <ligand>
        <name>NADPH</name>
        <dbReference type="ChEBI" id="CHEBI:57783"/>
    </ligand>
</feature>
<dbReference type="InterPro" id="IPR006168">
    <property type="entry name" value="G3P_DH_NAD-dep"/>
</dbReference>
<evidence type="ECO:0000256" key="2">
    <source>
        <dbReference type="ARBA" id="ARBA00022516"/>
    </source>
</evidence>
<dbReference type="RefSeq" id="WP_141849096.1">
    <property type="nucleotide sequence ID" value="NZ_BAAAPR010000007.1"/>
</dbReference>
<evidence type="ECO:0000256" key="6">
    <source>
        <dbReference type="ARBA" id="ARBA00023098"/>
    </source>
</evidence>
<evidence type="ECO:0000256" key="17">
    <source>
        <dbReference type="RuleBase" id="RU000437"/>
    </source>
</evidence>
<evidence type="ECO:0000256" key="13">
    <source>
        <dbReference type="HAMAP-Rule" id="MF_00394"/>
    </source>
</evidence>
<dbReference type="FunFam" id="1.10.1040.10:FF:000001">
    <property type="entry name" value="Glycerol-3-phosphate dehydrogenase [NAD(P)+]"/>
    <property type="match status" value="1"/>
</dbReference>
<dbReference type="GO" id="GO:0046167">
    <property type="term" value="P:glycerol-3-phosphate biosynthetic process"/>
    <property type="evidence" value="ECO:0007669"/>
    <property type="project" value="UniProtKB-UniRule"/>
</dbReference>
<protein>
    <recommendedName>
        <fullName evidence="11 13">Glycerol-3-phosphate dehydrogenase [NAD(P)+]</fullName>
        <ecNumber evidence="10 13">1.1.1.94</ecNumber>
    </recommendedName>
    <alternativeName>
        <fullName evidence="13">NAD(P)(+)-dependent glycerol-3-phosphate dehydrogenase</fullName>
    </alternativeName>
    <alternativeName>
        <fullName evidence="12 13">NAD(P)H-dependent dihydroxyacetone-phosphate reductase</fullName>
    </alternativeName>
</protein>
<feature type="binding site" evidence="16">
    <location>
        <position position="139"/>
    </location>
    <ligand>
        <name>NAD(+)</name>
        <dbReference type="ChEBI" id="CHEBI:57540"/>
    </ligand>
</feature>
<dbReference type="OrthoDB" id="9812273at2"/>
<evidence type="ECO:0000256" key="11">
    <source>
        <dbReference type="ARBA" id="ARBA00069372"/>
    </source>
</evidence>
<keyword evidence="5 13" id="KW-0520">NAD</keyword>
<dbReference type="GO" id="GO:0005975">
    <property type="term" value="P:carbohydrate metabolic process"/>
    <property type="evidence" value="ECO:0007669"/>
    <property type="project" value="InterPro"/>
</dbReference>
<dbReference type="Pfam" id="PF07479">
    <property type="entry name" value="NAD_Gly3P_dh_C"/>
    <property type="match status" value="1"/>
</dbReference>
<dbReference type="EC" id="1.1.1.94" evidence="10 13"/>
<dbReference type="PANTHER" id="PTHR11728:SF1">
    <property type="entry name" value="GLYCEROL-3-PHOSPHATE DEHYDROGENASE [NAD(+)] 2, CHLOROPLASTIC"/>
    <property type="match status" value="1"/>
</dbReference>
<feature type="binding site" evidence="13">
    <location>
        <position position="33"/>
    </location>
    <ligand>
        <name>NADPH</name>
        <dbReference type="ChEBI" id="CHEBI:57783"/>
    </ligand>
</feature>
<dbReference type="GO" id="GO:0008654">
    <property type="term" value="P:phospholipid biosynthetic process"/>
    <property type="evidence" value="ECO:0007669"/>
    <property type="project" value="UniProtKB-KW"/>
</dbReference>
<dbReference type="GO" id="GO:0006650">
    <property type="term" value="P:glycerophospholipid metabolic process"/>
    <property type="evidence" value="ECO:0007669"/>
    <property type="project" value="UniProtKB-UniRule"/>
</dbReference>
<dbReference type="InterPro" id="IPR011128">
    <property type="entry name" value="G3P_DH_NAD-dep_N"/>
</dbReference>
<evidence type="ECO:0000256" key="15">
    <source>
        <dbReference type="PIRSR" id="PIRSR000114-2"/>
    </source>
</evidence>
<keyword evidence="21" id="KW-1185">Reference proteome</keyword>
<evidence type="ECO:0000256" key="1">
    <source>
        <dbReference type="ARBA" id="ARBA00011009"/>
    </source>
</evidence>
<feature type="binding site" evidence="15">
    <location>
        <position position="105"/>
    </location>
    <ligand>
        <name>substrate</name>
    </ligand>
</feature>
<dbReference type="GO" id="GO:0046168">
    <property type="term" value="P:glycerol-3-phosphate catabolic process"/>
    <property type="evidence" value="ECO:0007669"/>
    <property type="project" value="InterPro"/>
</dbReference>
<dbReference type="InterPro" id="IPR008927">
    <property type="entry name" value="6-PGluconate_DH-like_C_sf"/>
</dbReference>
<keyword evidence="7 13" id="KW-0594">Phospholipid biosynthesis</keyword>
<dbReference type="GO" id="GO:0141153">
    <property type="term" value="F:glycerol-3-phosphate dehydrogenase (NADP+) activity"/>
    <property type="evidence" value="ECO:0007669"/>
    <property type="project" value="RHEA"/>
</dbReference>
<feature type="binding site" evidence="13">
    <location>
        <position position="11"/>
    </location>
    <ligand>
        <name>NADPH</name>
        <dbReference type="ChEBI" id="CHEBI:57783"/>
    </ligand>
</feature>
<feature type="active site" description="Proton acceptor" evidence="13 14">
    <location>
        <position position="190"/>
    </location>
</feature>
<feature type="domain" description="Glycerol-3-phosphate dehydrogenase NAD-dependent C-terminal" evidence="19">
    <location>
        <begin position="179"/>
        <end position="319"/>
    </location>
</feature>
<keyword evidence="3 13" id="KW-0521">NADP</keyword>
<feature type="binding site" evidence="13">
    <location>
        <position position="255"/>
    </location>
    <ligand>
        <name>sn-glycerol 3-phosphate</name>
        <dbReference type="ChEBI" id="CHEBI:57597"/>
    </ligand>
</feature>
<dbReference type="SUPFAM" id="SSF51735">
    <property type="entry name" value="NAD(P)-binding Rossmann-fold domains"/>
    <property type="match status" value="1"/>
</dbReference>
<feature type="binding site" evidence="15">
    <location>
        <begin position="254"/>
        <end position="255"/>
    </location>
    <ligand>
        <name>substrate</name>
    </ligand>
</feature>
<feature type="binding site" evidence="13">
    <location>
        <position position="254"/>
    </location>
    <ligand>
        <name>sn-glycerol 3-phosphate</name>
        <dbReference type="ChEBI" id="CHEBI:57597"/>
    </ligand>
</feature>
<comment type="catalytic activity">
    <reaction evidence="13">
        <text>sn-glycerol 3-phosphate + NAD(+) = dihydroxyacetone phosphate + NADH + H(+)</text>
        <dbReference type="Rhea" id="RHEA:11092"/>
        <dbReference type="ChEBI" id="CHEBI:15378"/>
        <dbReference type="ChEBI" id="CHEBI:57540"/>
        <dbReference type="ChEBI" id="CHEBI:57597"/>
        <dbReference type="ChEBI" id="CHEBI:57642"/>
        <dbReference type="ChEBI" id="CHEBI:57945"/>
        <dbReference type="EC" id="1.1.1.94"/>
    </reaction>
</comment>
<dbReference type="Gene3D" id="1.10.1040.10">
    <property type="entry name" value="N-(1-d-carboxylethyl)-l-norvaline Dehydrogenase, domain 2"/>
    <property type="match status" value="1"/>
</dbReference>
<feature type="binding site" evidence="13">
    <location>
        <position position="105"/>
    </location>
    <ligand>
        <name>sn-glycerol 3-phosphate</name>
        <dbReference type="ChEBI" id="CHEBI:57597"/>
    </ligand>
</feature>
<dbReference type="PRINTS" id="PR00077">
    <property type="entry name" value="GPDHDRGNASE"/>
</dbReference>
<accession>A0A542E370</accession>
<keyword evidence="6 13" id="KW-0443">Lipid metabolism</keyword>
<evidence type="ECO:0000313" key="20">
    <source>
        <dbReference type="EMBL" id="TQJ09776.1"/>
    </source>
</evidence>
<evidence type="ECO:0000256" key="9">
    <source>
        <dbReference type="ARBA" id="ARBA00052716"/>
    </source>
</evidence>
<comment type="function">
    <text evidence="13">Catalyzes the reduction of the glycolytic intermediate dihydroxyacetone phosphate (DHAP) to sn-glycerol 3-phosphate (G3P), the key precursor for phospholipid synthesis.</text>
</comment>
<dbReference type="GO" id="GO:0141152">
    <property type="term" value="F:glycerol-3-phosphate dehydrogenase (NAD+) activity"/>
    <property type="evidence" value="ECO:0007669"/>
    <property type="project" value="RHEA"/>
</dbReference>
<dbReference type="SUPFAM" id="SSF48179">
    <property type="entry name" value="6-phosphogluconate dehydrogenase C-terminal domain-like"/>
    <property type="match status" value="1"/>
</dbReference>
<dbReference type="NCBIfam" id="NF000942">
    <property type="entry name" value="PRK00094.1-4"/>
    <property type="match status" value="1"/>
</dbReference>
<evidence type="ECO:0000256" key="7">
    <source>
        <dbReference type="ARBA" id="ARBA00023209"/>
    </source>
</evidence>
<dbReference type="AlphaFoldDB" id="A0A542E370"/>
<dbReference type="EMBL" id="VFMN01000001">
    <property type="protein sequence ID" value="TQJ09776.1"/>
    <property type="molecule type" value="Genomic_DNA"/>
</dbReference>
<evidence type="ECO:0000256" key="8">
    <source>
        <dbReference type="ARBA" id="ARBA00023264"/>
    </source>
</evidence>
<dbReference type="InterPro" id="IPR013328">
    <property type="entry name" value="6PGD_dom2"/>
</dbReference>
<evidence type="ECO:0000256" key="3">
    <source>
        <dbReference type="ARBA" id="ARBA00022857"/>
    </source>
</evidence>
<evidence type="ECO:0000256" key="12">
    <source>
        <dbReference type="ARBA" id="ARBA00080511"/>
    </source>
</evidence>
<dbReference type="GO" id="GO:0005829">
    <property type="term" value="C:cytosol"/>
    <property type="evidence" value="ECO:0007669"/>
    <property type="project" value="TreeGrafter"/>
</dbReference>
<keyword evidence="8 13" id="KW-1208">Phospholipid metabolism</keyword>
<dbReference type="Proteomes" id="UP000317893">
    <property type="component" value="Unassembled WGS sequence"/>
</dbReference>
<dbReference type="InterPro" id="IPR036291">
    <property type="entry name" value="NAD(P)-bd_dom_sf"/>
</dbReference>
<feature type="binding site" evidence="13">
    <location>
        <position position="280"/>
    </location>
    <ligand>
        <name>NADPH</name>
        <dbReference type="ChEBI" id="CHEBI:57783"/>
    </ligand>
</feature>
<feature type="domain" description="Glycerol-3-phosphate dehydrogenase NAD-dependent N-terminal" evidence="18">
    <location>
        <begin position="5"/>
        <end position="157"/>
    </location>
</feature>
<dbReference type="PANTHER" id="PTHR11728">
    <property type="entry name" value="GLYCEROL-3-PHOSPHATE DEHYDROGENASE"/>
    <property type="match status" value="1"/>
</dbReference>
<dbReference type="Gene3D" id="3.40.50.720">
    <property type="entry name" value="NAD(P)-binding Rossmann-like Domain"/>
    <property type="match status" value="1"/>
</dbReference>
<comment type="subcellular location">
    <subcellularLocation>
        <location evidence="13">Cytoplasm</location>
    </subcellularLocation>
</comment>
<dbReference type="UniPathway" id="UPA00940"/>
<comment type="catalytic activity">
    <reaction evidence="9">
        <text>sn-glycerol 3-phosphate + NADP(+) = dihydroxyacetone phosphate + NADPH + H(+)</text>
        <dbReference type="Rhea" id="RHEA:11096"/>
        <dbReference type="ChEBI" id="CHEBI:15378"/>
        <dbReference type="ChEBI" id="CHEBI:57597"/>
        <dbReference type="ChEBI" id="CHEBI:57642"/>
        <dbReference type="ChEBI" id="CHEBI:57783"/>
        <dbReference type="ChEBI" id="CHEBI:58349"/>
        <dbReference type="EC" id="1.1.1.94"/>
    </reaction>
    <physiologicalReaction direction="right-to-left" evidence="9">
        <dbReference type="Rhea" id="RHEA:11098"/>
    </physiologicalReaction>
</comment>
<feature type="binding site" evidence="13">
    <location>
        <position position="32"/>
    </location>
    <ligand>
        <name>NADPH</name>
        <dbReference type="ChEBI" id="CHEBI:57783"/>
    </ligand>
</feature>
<comment type="similarity">
    <text evidence="1 13 17">Belongs to the NAD-dependent glycerol-3-phosphate dehydrogenase family.</text>
</comment>
<reference evidence="20 21" key="1">
    <citation type="submission" date="2019-06" db="EMBL/GenBank/DDBJ databases">
        <title>Sequencing the genomes of 1000 actinobacteria strains.</title>
        <authorList>
            <person name="Klenk H.-P."/>
        </authorList>
    </citation>
    <scope>NUCLEOTIDE SEQUENCE [LARGE SCALE GENOMIC DNA]</scope>
    <source>
        <strain evidence="20 21">DSM 18607</strain>
    </source>
</reference>
<dbReference type="Pfam" id="PF01210">
    <property type="entry name" value="NAD_Gly3P_dh_N"/>
    <property type="match status" value="1"/>
</dbReference>
<feature type="binding site" evidence="16">
    <location>
        <begin position="8"/>
        <end position="13"/>
    </location>
    <ligand>
        <name>NAD(+)</name>
        <dbReference type="ChEBI" id="CHEBI:57540"/>
    </ligand>
</feature>
<comment type="pathway">
    <text evidence="13">Membrane lipid metabolism; glycerophospholipid metabolism.</text>
</comment>
<evidence type="ECO:0000259" key="18">
    <source>
        <dbReference type="Pfam" id="PF01210"/>
    </source>
</evidence>
<dbReference type="InterPro" id="IPR006109">
    <property type="entry name" value="G3P_DH_NAD-dep_C"/>
</dbReference>
<evidence type="ECO:0000256" key="10">
    <source>
        <dbReference type="ARBA" id="ARBA00066687"/>
    </source>
</evidence>
<feature type="binding site" evidence="13">
    <location>
        <position position="135"/>
    </location>
    <ligand>
        <name>sn-glycerol 3-phosphate</name>
        <dbReference type="ChEBI" id="CHEBI:57597"/>
    </ligand>
</feature>
<evidence type="ECO:0000256" key="16">
    <source>
        <dbReference type="PIRSR" id="PIRSR000114-3"/>
    </source>
</evidence>
<sequence>MTRAAVVGSGSWGTAFAATMAHAGTDVVLWARRPELAAQVSAGRNDDYLPGVELPPGLRGTTDVAEALDEADVVVFAVPSQTLRAGLAQWAGLVPPDAAVVSLMKGVELGTTKRMSEVIAEAGDVEPERIVVVSGPNLAREIALRQPAASVVACVDELMAERVADACVTPWFRPYTNDDVVGVELGGAVKNVVALAVGMAEGMGLGDNTKASLITRGLAETSRLGAALGAEPTTLMGLAGVGDLIATCMSSLSRNHTFGVELARGRTVEEIGASLHQVAEGVKSCESIAQLAAEHGVDMPIVGAVVAVVRGRVTPQHMVGALMGRSLKSEAD</sequence>
<dbReference type="PROSITE" id="PS00957">
    <property type="entry name" value="NAD_G3PDH"/>
    <property type="match status" value="1"/>
</dbReference>
<feature type="binding site" evidence="13">
    <location>
        <position position="243"/>
    </location>
    <ligand>
        <name>sn-glycerol 3-phosphate</name>
        <dbReference type="ChEBI" id="CHEBI:57597"/>
    </ligand>
</feature>
<keyword evidence="13" id="KW-0963">Cytoplasm</keyword>
<evidence type="ECO:0000259" key="19">
    <source>
        <dbReference type="Pfam" id="PF07479"/>
    </source>
</evidence>
<keyword evidence="2 13" id="KW-0444">Lipid biosynthesis</keyword>
<dbReference type="HAMAP" id="MF_00394">
    <property type="entry name" value="NAD_Glyc3P_dehydrog"/>
    <property type="match status" value="1"/>
</dbReference>
<feature type="binding site" evidence="13">
    <location>
        <position position="139"/>
    </location>
    <ligand>
        <name>NADPH</name>
        <dbReference type="ChEBI" id="CHEBI:57783"/>
    </ligand>
</feature>
<dbReference type="GO" id="GO:0051287">
    <property type="term" value="F:NAD binding"/>
    <property type="evidence" value="ECO:0007669"/>
    <property type="project" value="InterPro"/>
</dbReference>
<feature type="binding site" evidence="16">
    <location>
        <position position="254"/>
    </location>
    <ligand>
        <name>NAD(+)</name>
        <dbReference type="ChEBI" id="CHEBI:57540"/>
    </ligand>
</feature>
<keyword evidence="4 13" id="KW-0560">Oxidoreductase</keyword>
<gene>
    <name evidence="13" type="primary">gpsA</name>
    <name evidence="20" type="ORF">FB458_2892</name>
</gene>
<evidence type="ECO:0000313" key="21">
    <source>
        <dbReference type="Proteomes" id="UP000317893"/>
    </source>
</evidence>
<keyword evidence="13" id="KW-0547">Nucleotide-binding</keyword>
<dbReference type="NCBIfam" id="NF000940">
    <property type="entry name" value="PRK00094.1-2"/>
    <property type="match status" value="1"/>
</dbReference>
<feature type="binding site" evidence="13">
    <location>
        <position position="105"/>
    </location>
    <ligand>
        <name>NADPH</name>
        <dbReference type="ChEBI" id="CHEBI:57783"/>
    </ligand>
</feature>
<organism evidence="20 21">
    <name type="scientific">Lapillicoccus jejuensis</name>
    <dbReference type="NCBI Taxonomy" id="402171"/>
    <lineage>
        <taxon>Bacteria</taxon>
        <taxon>Bacillati</taxon>
        <taxon>Actinomycetota</taxon>
        <taxon>Actinomycetes</taxon>
        <taxon>Micrococcales</taxon>
        <taxon>Intrasporangiaceae</taxon>
        <taxon>Lapillicoccus</taxon>
    </lineage>
</organism>
<feature type="binding site" evidence="13">
    <location>
        <position position="190"/>
    </location>
    <ligand>
        <name>sn-glycerol 3-phosphate</name>
        <dbReference type="ChEBI" id="CHEBI:57597"/>
    </ligand>
</feature>
<evidence type="ECO:0000256" key="5">
    <source>
        <dbReference type="ARBA" id="ARBA00023027"/>
    </source>
</evidence>
<evidence type="ECO:0000256" key="14">
    <source>
        <dbReference type="PIRSR" id="PIRSR000114-1"/>
    </source>
</evidence>
<dbReference type="FunFam" id="3.40.50.720:FF:000019">
    <property type="entry name" value="Glycerol-3-phosphate dehydrogenase [NAD(P)+]"/>
    <property type="match status" value="1"/>
</dbReference>
<dbReference type="PIRSF" id="PIRSF000114">
    <property type="entry name" value="Glycerol-3-P_dh"/>
    <property type="match status" value="1"/>
</dbReference>
<name>A0A542E370_9MICO</name>
<proteinExistence type="inferred from homology"/>
<comment type="caution">
    <text evidence="20">The sequence shown here is derived from an EMBL/GenBank/DDBJ whole genome shotgun (WGS) entry which is preliminary data.</text>
</comment>
<evidence type="ECO:0000256" key="4">
    <source>
        <dbReference type="ARBA" id="ARBA00023002"/>
    </source>
</evidence>
<comment type="caution">
    <text evidence="13">Lacks conserved residue(s) required for the propagation of feature annotation.</text>
</comment>